<accession>A0A7X0RLR2</accession>
<dbReference type="AlphaFoldDB" id="A0A7X0RLR2"/>
<dbReference type="SMART" id="SM00228">
    <property type="entry name" value="PDZ"/>
    <property type="match status" value="1"/>
</dbReference>
<dbReference type="InterPro" id="IPR001940">
    <property type="entry name" value="Peptidase_S1C"/>
</dbReference>
<feature type="domain" description="PDZ" evidence="7">
    <location>
        <begin position="430"/>
        <end position="509"/>
    </location>
</feature>
<feature type="compositionally biased region" description="Basic and acidic residues" evidence="5">
    <location>
        <begin position="1"/>
        <end position="10"/>
    </location>
</feature>
<dbReference type="PRINTS" id="PR00834">
    <property type="entry name" value="PROTEASES2C"/>
</dbReference>
<dbReference type="InterPro" id="IPR043504">
    <property type="entry name" value="Peptidase_S1_PA_chymotrypsin"/>
</dbReference>
<comment type="similarity">
    <text evidence="1">Belongs to the peptidase S1C family.</text>
</comment>
<keyword evidence="3" id="KW-0378">Hydrolase</keyword>
<protein>
    <submittedName>
        <fullName evidence="8">Trypsin-like peptidase domain-containing protein</fullName>
    </submittedName>
</protein>
<dbReference type="Pfam" id="PF13365">
    <property type="entry name" value="Trypsin_2"/>
    <property type="match status" value="1"/>
</dbReference>
<keyword evidence="4" id="KW-0720">Serine protease</keyword>
<dbReference type="PANTHER" id="PTHR43343">
    <property type="entry name" value="PEPTIDASE S12"/>
    <property type="match status" value="1"/>
</dbReference>
<evidence type="ECO:0000313" key="9">
    <source>
        <dbReference type="Proteomes" id="UP000547209"/>
    </source>
</evidence>
<dbReference type="GO" id="GO:0004252">
    <property type="term" value="F:serine-type endopeptidase activity"/>
    <property type="evidence" value="ECO:0007669"/>
    <property type="project" value="InterPro"/>
</dbReference>
<dbReference type="Gene3D" id="2.30.42.10">
    <property type="match status" value="1"/>
</dbReference>
<dbReference type="InterPro" id="IPR009003">
    <property type="entry name" value="Peptidase_S1_PA"/>
</dbReference>
<dbReference type="SUPFAM" id="SSF50494">
    <property type="entry name" value="Trypsin-like serine proteases"/>
    <property type="match status" value="1"/>
</dbReference>
<dbReference type="InterPro" id="IPR036034">
    <property type="entry name" value="PDZ_sf"/>
</dbReference>
<dbReference type="Gene3D" id="2.40.10.10">
    <property type="entry name" value="Trypsin-like serine proteases"/>
    <property type="match status" value="2"/>
</dbReference>
<dbReference type="PANTHER" id="PTHR43343:SF3">
    <property type="entry name" value="PROTEASE DO-LIKE 8, CHLOROPLASTIC"/>
    <property type="match status" value="1"/>
</dbReference>
<comment type="caution">
    <text evidence="8">The sequence shown here is derived from an EMBL/GenBank/DDBJ whole genome shotgun (WGS) entry which is preliminary data.</text>
</comment>
<reference evidence="8 9" key="1">
    <citation type="submission" date="2020-08" db="EMBL/GenBank/DDBJ databases">
        <title>Cohnella phylogeny.</title>
        <authorList>
            <person name="Dunlap C."/>
        </authorList>
    </citation>
    <scope>NUCLEOTIDE SEQUENCE [LARGE SCALE GENOMIC DNA]</scope>
    <source>
        <strain evidence="8 9">DSM 28246</strain>
    </source>
</reference>
<name>A0A7X0RLR2_9BACL</name>
<evidence type="ECO:0000313" key="8">
    <source>
        <dbReference type="EMBL" id="MBB6669666.1"/>
    </source>
</evidence>
<dbReference type="InterPro" id="IPR001478">
    <property type="entry name" value="PDZ"/>
</dbReference>
<feature type="compositionally biased region" description="Polar residues" evidence="5">
    <location>
        <begin position="29"/>
        <end position="43"/>
    </location>
</feature>
<evidence type="ECO:0000256" key="4">
    <source>
        <dbReference type="ARBA" id="ARBA00022825"/>
    </source>
</evidence>
<dbReference type="SUPFAM" id="SSF50156">
    <property type="entry name" value="PDZ domain-like"/>
    <property type="match status" value="1"/>
</dbReference>
<feature type="compositionally biased region" description="Basic and acidic residues" evidence="5">
    <location>
        <begin position="19"/>
        <end position="28"/>
    </location>
</feature>
<feature type="transmembrane region" description="Helical" evidence="6">
    <location>
        <begin position="122"/>
        <end position="140"/>
    </location>
</feature>
<dbReference type="InterPro" id="IPR051201">
    <property type="entry name" value="Chloro_Bact_Ser_Proteases"/>
</dbReference>
<evidence type="ECO:0000256" key="1">
    <source>
        <dbReference type="ARBA" id="ARBA00010541"/>
    </source>
</evidence>
<feature type="region of interest" description="Disordered" evidence="5">
    <location>
        <begin position="1"/>
        <end position="88"/>
    </location>
</feature>
<evidence type="ECO:0000256" key="2">
    <source>
        <dbReference type="ARBA" id="ARBA00022670"/>
    </source>
</evidence>
<evidence type="ECO:0000256" key="6">
    <source>
        <dbReference type="SAM" id="Phobius"/>
    </source>
</evidence>
<evidence type="ECO:0000256" key="5">
    <source>
        <dbReference type="SAM" id="MobiDB-lite"/>
    </source>
</evidence>
<evidence type="ECO:0000256" key="3">
    <source>
        <dbReference type="ARBA" id="ARBA00022801"/>
    </source>
</evidence>
<keyword evidence="2" id="KW-0645">Protease</keyword>
<keyword evidence="6" id="KW-0812">Transmembrane</keyword>
<feature type="compositionally biased region" description="Gly residues" evidence="5">
    <location>
        <begin position="223"/>
        <end position="237"/>
    </location>
</feature>
<dbReference type="RefSeq" id="WP_185141115.1">
    <property type="nucleotide sequence ID" value="NZ_JACJVP010000004.1"/>
</dbReference>
<dbReference type="Proteomes" id="UP000547209">
    <property type="component" value="Unassembled WGS sequence"/>
</dbReference>
<dbReference type="Pfam" id="PF13180">
    <property type="entry name" value="PDZ_2"/>
    <property type="match status" value="1"/>
</dbReference>
<gene>
    <name evidence="8" type="ORF">H7C19_03090</name>
</gene>
<dbReference type="PROSITE" id="PS50106">
    <property type="entry name" value="PDZ"/>
    <property type="match status" value="1"/>
</dbReference>
<dbReference type="EMBL" id="JACJVP010000004">
    <property type="protein sequence ID" value="MBB6669666.1"/>
    <property type="molecule type" value="Genomic_DNA"/>
</dbReference>
<evidence type="ECO:0000259" key="7">
    <source>
        <dbReference type="PROSITE" id="PS50106"/>
    </source>
</evidence>
<dbReference type="GO" id="GO:0006508">
    <property type="term" value="P:proteolysis"/>
    <property type="evidence" value="ECO:0007669"/>
    <property type="project" value="UniProtKB-KW"/>
</dbReference>
<keyword evidence="6" id="KW-0472">Membrane</keyword>
<proteinExistence type="inferred from homology"/>
<feature type="region of interest" description="Disordered" evidence="5">
    <location>
        <begin position="221"/>
        <end position="243"/>
    </location>
</feature>
<sequence>MDDQHKKPEEDFFGFRYGEQNEPKKSDAADQTETNGYAASDNESGYDANRQDPYGAARRDTEPYTFGPQRTERADEFSSGDAPDARTEVVPTATREYRPFTVSGGGRNWEAPKPPKRTSFRAMFAAFMVGVVAVGGLMFASDRYDWFSSKALESIVPAASASQDSGVKPVSNTTDVVRPNNIAKIFEQASPAVVKIETFVKASSRSSSPWDDNPFFRQFFGDDGQGGQGGQGNGSNGQDGALQEEGMGSGFIFDSTGYILTNQHVINGADEIKVTVTGHQEKYTAKLLGSSYDLDLAVLKIEGSDFPTLKLGDSGSANMGDWVVAIGNPYGFDHTVTVGVLSSNEREISIQDTDGTRNYQHLLQTDASINPGNSGGPLINLNGEVIGINTAVSSQAQGIGFAIPTSTITEVLENLKTNTKIPTKPSPFIGATLADVTAGAAKQLGLKDTNGSLVNSILYGSPAYKADIRQYDVILGMDGKKYNTKEELIAAIQKKNVGDEVKLDVYRDGKSLELTVKIGNKNDYEQQSQQQQQQQ</sequence>
<keyword evidence="9" id="KW-1185">Reference proteome</keyword>
<keyword evidence="6" id="KW-1133">Transmembrane helix</keyword>
<organism evidence="8 9">
    <name type="scientific">Cohnella nanjingensis</name>
    <dbReference type="NCBI Taxonomy" id="1387779"/>
    <lineage>
        <taxon>Bacteria</taxon>
        <taxon>Bacillati</taxon>
        <taxon>Bacillota</taxon>
        <taxon>Bacilli</taxon>
        <taxon>Bacillales</taxon>
        <taxon>Paenibacillaceae</taxon>
        <taxon>Cohnella</taxon>
    </lineage>
</organism>